<dbReference type="Proteomes" id="UP000299102">
    <property type="component" value="Unassembled WGS sequence"/>
</dbReference>
<keyword evidence="3" id="KW-1185">Reference proteome</keyword>
<protein>
    <recommendedName>
        <fullName evidence="4">Reverse transcriptase domain-containing protein</fullName>
    </recommendedName>
</protein>
<evidence type="ECO:0000256" key="1">
    <source>
        <dbReference type="SAM" id="MobiDB-lite"/>
    </source>
</evidence>
<comment type="caution">
    <text evidence="2">The sequence shown here is derived from an EMBL/GenBank/DDBJ whole genome shotgun (WGS) entry which is preliminary data.</text>
</comment>
<dbReference type="AlphaFoldDB" id="A0A4C1XEM4"/>
<organism evidence="2 3">
    <name type="scientific">Eumeta variegata</name>
    <name type="common">Bagworm moth</name>
    <name type="synonym">Eumeta japonica</name>
    <dbReference type="NCBI Taxonomy" id="151549"/>
    <lineage>
        <taxon>Eukaryota</taxon>
        <taxon>Metazoa</taxon>
        <taxon>Ecdysozoa</taxon>
        <taxon>Arthropoda</taxon>
        <taxon>Hexapoda</taxon>
        <taxon>Insecta</taxon>
        <taxon>Pterygota</taxon>
        <taxon>Neoptera</taxon>
        <taxon>Endopterygota</taxon>
        <taxon>Lepidoptera</taxon>
        <taxon>Glossata</taxon>
        <taxon>Ditrysia</taxon>
        <taxon>Tineoidea</taxon>
        <taxon>Psychidae</taxon>
        <taxon>Oiketicinae</taxon>
        <taxon>Eumeta</taxon>
    </lineage>
</organism>
<reference evidence="2 3" key="1">
    <citation type="journal article" date="2019" name="Commun. Biol.">
        <title>The bagworm genome reveals a unique fibroin gene that provides high tensile strength.</title>
        <authorList>
            <person name="Kono N."/>
            <person name="Nakamura H."/>
            <person name="Ohtoshi R."/>
            <person name="Tomita M."/>
            <person name="Numata K."/>
            <person name="Arakawa K."/>
        </authorList>
    </citation>
    <scope>NUCLEOTIDE SEQUENCE [LARGE SCALE GENOMIC DNA]</scope>
</reference>
<accession>A0A4C1XEM4</accession>
<dbReference type="EMBL" id="BGZK01000819">
    <property type="protein sequence ID" value="GBP61633.1"/>
    <property type="molecule type" value="Genomic_DNA"/>
</dbReference>
<evidence type="ECO:0000313" key="3">
    <source>
        <dbReference type="Proteomes" id="UP000299102"/>
    </source>
</evidence>
<dbReference type="OrthoDB" id="425681at2759"/>
<gene>
    <name evidence="2" type="ORF">EVAR_43570_1</name>
</gene>
<evidence type="ECO:0008006" key="4">
    <source>
        <dbReference type="Google" id="ProtNLM"/>
    </source>
</evidence>
<name>A0A4C1XEM4_EUMVA</name>
<feature type="region of interest" description="Disordered" evidence="1">
    <location>
        <begin position="158"/>
        <end position="185"/>
    </location>
</feature>
<evidence type="ECO:0000313" key="2">
    <source>
        <dbReference type="EMBL" id="GBP61633.1"/>
    </source>
</evidence>
<sequence>MFPLRFRCASSKYRHIGLYCFIICLDLKSGWAVIDKLSVKCFLYTDDQVIIRRRRASCAVCTVAKTHESTKGRGLKVNVSGTEVIVFERGESTSECDVFIELDSPTDEFVYLGSLFTNDGNHDKNIESKVNAGNKATGAFLAALDASRRDAFSAAHLQTLAGPPPRPPRHPSLSSLIRVNDPLTD</sequence>
<proteinExistence type="predicted"/>